<gene>
    <name evidence="3" type="ORF">MFLAVUS_003370</name>
</gene>
<dbReference type="Gene3D" id="3.90.190.10">
    <property type="entry name" value="Protein tyrosine phosphatase superfamily"/>
    <property type="match status" value="1"/>
</dbReference>
<keyword evidence="4" id="KW-1185">Reference proteome</keyword>
<sequence length="323" mass="36826">MASSTTRDEQVNNTTRYYAPAKVPKTSISHPINISWVIPPDVLHYLSTTDFPNDFDLYDFMNPYVKEIFINSNTILQPVKKIRGNLCLSSCPGKKVRLSGPVRGRATIDRDLDLDFERMRMFGITTLVCCLDDIEMDFLGAPWPKYELAAKDKGMRIIRLPMREGGCPSTLKEVKDAVIEVNKEIEKGDNVLVHCRGGVGRAGLFAACWLLENSFCNTVEKAVYILRKQRSLKAIETMMQVEYIIKYRMELDKRRNNDIPFSKTEVTSYHGELARFEENGSPTIHYIAEVEGSISRDPAFLQDGYSFFNNRKQEQGSNVYGFS</sequence>
<dbReference type="Proteomes" id="UP001473302">
    <property type="component" value="Unassembled WGS sequence"/>
</dbReference>
<comment type="caution">
    <text evidence="3">The sequence shown here is derived from an EMBL/GenBank/DDBJ whole genome shotgun (WGS) entry which is preliminary data.</text>
</comment>
<dbReference type="SMART" id="SM00404">
    <property type="entry name" value="PTPc_motif"/>
    <property type="match status" value="1"/>
</dbReference>
<dbReference type="InterPro" id="IPR057023">
    <property type="entry name" value="PTP-SAK"/>
</dbReference>
<dbReference type="InterPro" id="IPR003595">
    <property type="entry name" value="Tyr_Pase_cat"/>
</dbReference>
<reference evidence="3 4" key="1">
    <citation type="submission" date="2024-04" db="EMBL/GenBank/DDBJ databases">
        <title>genome sequences of Mucor flavus KT1a and Helicostylum pulchrum KT1b strains isolated from the surface of a dry-aged beef.</title>
        <authorList>
            <person name="Toyotome T."/>
            <person name="Hosono M."/>
            <person name="Torimaru M."/>
            <person name="Fukuda K."/>
            <person name="Mikami N."/>
        </authorList>
    </citation>
    <scope>NUCLEOTIDE SEQUENCE [LARGE SCALE GENOMIC DNA]</scope>
    <source>
        <strain evidence="3 4">KT1a</strain>
    </source>
</reference>
<protein>
    <recommendedName>
        <fullName evidence="2">Tyrosine specific protein phosphatases domain-containing protein</fullName>
    </recommendedName>
</protein>
<dbReference type="PROSITE" id="PS50056">
    <property type="entry name" value="TYR_PHOSPHATASE_2"/>
    <property type="match status" value="1"/>
</dbReference>
<dbReference type="PANTHER" id="PTHR23339">
    <property type="entry name" value="TYROSINE SPECIFIC PROTEIN PHOSPHATASE AND DUAL SPECIFICITY PROTEIN PHOSPHATASE"/>
    <property type="match status" value="1"/>
</dbReference>
<dbReference type="InterPro" id="IPR000387">
    <property type="entry name" value="Tyr_Pase_dom"/>
</dbReference>
<dbReference type="Pfam" id="PF22784">
    <property type="entry name" value="PTP-SAK"/>
    <property type="match status" value="1"/>
</dbReference>
<feature type="domain" description="Tyrosine specific protein phosphatases" evidence="2">
    <location>
        <begin position="172"/>
        <end position="230"/>
    </location>
</feature>
<dbReference type="SUPFAM" id="SSF52799">
    <property type="entry name" value="(Phosphotyrosine protein) phosphatases II"/>
    <property type="match status" value="1"/>
</dbReference>
<proteinExistence type="predicted"/>
<accession>A0ABP9YSX6</accession>
<name>A0ABP9YSX6_9FUNG</name>
<organism evidence="3 4">
    <name type="scientific">Mucor flavus</name>
    <dbReference type="NCBI Taxonomy" id="439312"/>
    <lineage>
        <taxon>Eukaryota</taxon>
        <taxon>Fungi</taxon>
        <taxon>Fungi incertae sedis</taxon>
        <taxon>Mucoromycota</taxon>
        <taxon>Mucoromycotina</taxon>
        <taxon>Mucoromycetes</taxon>
        <taxon>Mucorales</taxon>
        <taxon>Mucorineae</taxon>
        <taxon>Mucoraceae</taxon>
        <taxon>Mucor</taxon>
    </lineage>
</organism>
<dbReference type="InterPro" id="IPR029021">
    <property type="entry name" value="Prot-tyrosine_phosphatase-like"/>
</dbReference>
<keyword evidence="1" id="KW-0378">Hydrolase</keyword>
<evidence type="ECO:0000313" key="4">
    <source>
        <dbReference type="Proteomes" id="UP001473302"/>
    </source>
</evidence>
<dbReference type="InterPro" id="IPR050561">
    <property type="entry name" value="PTP"/>
</dbReference>
<evidence type="ECO:0000313" key="3">
    <source>
        <dbReference type="EMBL" id="GAA5809955.1"/>
    </source>
</evidence>
<evidence type="ECO:0000259" key="2">
    <source>
        <dbReference type="PROSITE" id="PS50056"/>
    </source>
</evidence>
<dbReference type="EMBL" id="BAABUK010000006">
    <property type="protein sequence ID" value="GAA5809955.1"/>
    <property type="molecule type" value="Genomic_DNA"/>
</dbReference>
<evidence type="ECO:0000256" key="1">
    <source>
        <dbReference type="ARBA" id="ARBA00022801"/>
    </source>
</evidence>